<accession>A0A235F493</accession>
<dbReference type="PANTHER" id="PTHR43539">
    <property type="entry name" value="FLAVIN-BINDING MONOOXYGENASE-LIKE PROTEIN (AFU_ORTHOLOGUE AFUA_4G09220)"/>
    <property type="match status" value="1"/>
</dbReference>
<dbReference type="Gene3D" id="3.50.50.60">
    <property type="entry name" value="FAD/NAD(P)-binding domain"/>
    <property type="match status" value="1"/>
</dbReference>
<evidence type="ECO:0000313" key="2">
    <source>
        <dbReference type="EMBL" id="OYD56062.1"/>
    </source>
</evidence>
<dbReference type="AlphaFoldDB" id="A0A235F493"/>
<dbReference type="Proteomes" id="UP000215059">
    <property type="component" value="Unassembled WGS sequence"/>
</dbReference>
<organism evidence="2 3">
    <name type="scientific">Fictibacillus aquaticus</name>
    <dbReference type="NCBI Taxonomy" id="2021314"/>
    <lineage>
        <taxon>Bacteria</taxon>
        <taxon>Bacillati</taxon>
        <taxon>Bacillota</taxon>
        <taxon>Bacilli</taxon>
        <taxon>Bacillales</taxon>
        <taxon>Fictibacillaceae</taxon>
        <taxon>Fictibacillus</taxon>
    </lineage>
</organism>
<reference evidence="2 3" key="1">
    <citation type="submission" date="2017-07" db="EMBL/GenBank/DDBJ databases">
        <title>Fictibacillus sp. nov. GDSW-R2A3 Genome sequencing and assembly.</title>
        <authorList>
            <person name="Mayilraj S."/>
        </authorList>
    </citation>
    <scope>NUCLEOTIDE SEQUENCE [LARGE SCALE GENOMIC DNA]</scope>
    <source>
        <strain evidence="2 3">GDSW-R2A3</strain>
    </source>
</reference>
<keyword evidence="1" id="KW-0560">Oxidoreductase</keyword>
<dbReference type="InterPro" id="IPR050982">
    <property type="entry name" value="Auxin_biosynth/cation_transpt"/>
</dbReference>
<proteinExistence type="predicted"/>
<name>A0A235F493_9BACL</name>
<dbReference type="PANTHER" id="PTHR43539:SF78">
    <property type="entry name" value="FLAVIN-CONTAINING MONOOXYGENASE"/>
    <property type="match status" value="1"/>
</dbReference>
<dbReference type="GO" id="GO:0004497">
    <property type="term" value="F:monooxygenase activity"/>
    <property type="evidence" value="ECO:0007669"/>
    <property type="project" value="TreeGrafter"/>
</dbReference>
<protein>
    <submittedName>
        <fullName evidence="2">Oxidoreductase</fullName>
    </submittedName>
</protein>
<evidence type="ECO:0000313" key="3">
    <source>
        <dbReference type="Proteomes" id="UP000215059"/>
    </source>
</evidence>
<dbReference type="SUPFAM" id="SSF51905">
    <property type="entry name" value="FAD/NAD(P)-binding domain"/>
    <property type="match status" value="2"/>
</dbReference>
<gene>
    <name evidence="2" type="ORF">CGZ90_19510</name>
</gene>
<dbReference type="Pfam" id="PF13738">
    <property type="entry name" value="Pyr_redox_3"/>
    <property type="match status" value="1"/>
</dbReference>
<dbReference type="PRINTS" id="PR00469">
    <property type="entry name" value="PNDRDTASEII"/>
</dbReference>
<dbReference type="PRINTS" id="PR00368">
    <property type="entry name" value="FADPNR"/>
</dbReference>
<dbReference type="EMBL" id="NOII01000059">
    <property type="protein sequence ID" value="OYD56062.1"/>
    <property type="molecule type" value="Genomic_DNA"/>
</dbReference>
<dbReference type="InterPro" id="IPR036188">
    <property type="entry name" value="FAD/NAD-bd_sf"/>
</dbReference>
<comment type="caution">
    <text evidence="2">The sequence shown here is derived from an EMBL/GenBank/DDBJ whole genome shotgun (WGS) entry which is preliminary data.</text>
</comment>
<evidence type="ECO:0000256" key="1">
    <source>
        <dbReference type="ARBA" id="ARBA00023002"/>
    </source>
</evidence>
<dbReference type="RefSeq" id="WP_094254164.1">
    <property type="nucleotide sequence ID" value="NZ_JBHLXL010000001.1"/>
</dbReference>
<keyword evidence="3" id="KW-1185">Reference proteome</keyword>
<dbReference type="GO" id="GO:0050660">
    <property type="term" value="F:flavin adenine dinucleotide binding"/>
    <property type="evidence" value="ECO:0007669"/>
    <property type="project" value="TreeGrafter"/>
</dbReference>
<sequence>MVFDVIVVGGGQAGLSMGYYLKKTGLSFVILDSGQRTGDVWRKRYDSLVLFTPRSYSTLHGLKWDGDPAGYPSKEEVADYLERYAQTYDLPVQHDSHVHSVEKENDLFNVSTSHTVYKGKKVVVATGAFQTPRIPAFAKELPSSIIQLHSSQYRNPGQLNDGPVLVVGGGNSGAQIAVELSATHKTYLSAGAKIQFMPLTIAGKSIFWWLEKTGILKSSASSWVGKIMRKRGDTIFGYELKEKVEKLEVVLKSRTSGLFKGKVMFDDSTSLEVSNVIWATGFVQNFDWIRVRGLFDAQGNLQHKRGVTPVEGLYFLGLPWQHRRGSALLLGVGDDAAYLYSQMTAELQQNKNHPLSGTIAAAQK</sequence>
<dbReference type="OrthoDB" id="9778740at2"/>